<feature type="region of interest" description="Disordered" evidence="2">
    <location>
        <begin position="306"/>
        <end position="331"/>
    </location>
</feature>
<comment type="caution">
    <text evidence="5">The sequence shown here is derived from an EMBL/GenBank/DDBJ whole genome shotgun (WGS) entry which is preliminary data.</text>
</comment>
<evidence type="ECO:0000313" key="5">
    <source>
        <dbReference type="EMBL" id="HDX33869.1"/>
    </source>
</evidence>
<dbReference type="PANTHER" id="PTHR11092">
    <property type="entry name" value="SUGAR NUCLEOTIDE EPIMERASE RELATED"/>
    <property type="match status" value="1"/>
</dbReference>
<dbReference type="InterPro" id="IPR010099">
    <property type="entry name" value="SDR39U1"/>
</dbReference>
<protein>
    <submittedName>
        <fullName evidence="5">TIGR01777 family protein</fullName>
    </submittedName>
</protein>
<dbReference type="NCBIfam" id="TIGR01777">
    <property type="entry name" value="yfcH"/>
    <property type="match status" value="1"/>
</dbReference>
<name>A0A7C1K1V7_9CHLR</name>
<evidence type="ECO:0000256" key="2">
    <source>
        <dbReference type="SAM" id="MobiDB-lite"/>
    </source>
</evidence>
<dbReference type="AlphaFoldDB" id="A0A7C1K1V7"/>
<gene>
    <name evidence="5" type="ORF">ENQ20_20660</name>
</gene>
<evidence type="ECO:0000256" key="1">
    <source>
        <dbReference type="ARBA" id="ARBA00009353"/>
    </source>
</evidence>
<comment type="similarity">
    <text evidence="1">Belongs to the NAD(P)-dependent epimerase/dehydratase family. SDR39U1 subfamily.</text>
</comment>
<evidence type="ECO:0000259" key="3">
    <source>
        <dbReference type="Pfam" id="PF01370"/>
    </source>
</evidence>
<dbReference type="InterPro" id="IPR036291">
    <property type="entry name" value="NAD(P)-bd_dom_sf"/>
</dbReference>
<dbReference type="InterPro" id="IPR001509">
    <property type="entry name" value="Epimerase_deHydtase"/>
</dbReference>
<accession>A0A7C1K1V7</accession>
<dbReference type="EMBL" id="DSMG01000209">
    <property type="protein sequence ID" value="HDX33869.1"/>
    <property type="molecule type" value="Genomic_DNA"/>
</dbReference>
<dbReference type="CDD" id="cd05242">
    <property type="entry name" value="SDR_a8"/>
    <property type="match status" value="1"/>
</dbReference>
<dbReference type="Gene3D" id="3.40.50.720">
    <property type="entry name" value="NAD(P)-binding Rossmann-like Domain"/>
    <property type="match status" value="1"/>
</dbReference>
<dbReference type="Pfam" id="PF01370">
    <property type="entry name" value="Epimerase"/>
    <property type="match status" value="1"/>
</dbReference>
<dbReference type="PANTHER" id="PTHR11092:SF0">
    <property type="entry name" value="EPIMERASE FAMILY PROTEIN SDR39U1"/>
    <property type="match status" value="1"/>
</dbReference>
<dbReference type="SUPFAM" id="SSF51735">
    <property type="entry name" value="NAD(P)-binding Rossmann-fold domains"/>
    <property type="match status" value="1"/>
</dbReference>
<dbReference type="InterPro" id="IPR013549">
    <property type="entry name" value="DUF1731"/>
</dbReference>
<dbReference type="Pfam" id="PF08338">
    <property type="entry name" value="DUF1731"/>
    <property type="match status" value="1"/>
</dbReference>
<organism evidence="5">
    <name type="scientific">Caldilinea aerophila</name>
    <dbReference type="NCBI Taxonomy" id="133453"/>
    <lineage>
        <taxon>Bacteria</taxon>
        <taxon>Bacillati</taxon>
        <taxon>Chloroflexota</taxon>
        <taxon>Caldilineae</taxon>
        <taxon>Caldilineales</taxon>
        <taxon>Caldilineaceae</taxon>
        <taxon>Caldilinea</taxon>
    </lineage>
</organism>
<sequence length="331" mass="35520">MRVLITGGTGLIGRELSRALAAEGHEVIVLTRAPEKAKRVPAGVKLQKWDGQSAEGWGELADGAGAIVNLAGAGIADKRWSRERKQEIRQSRINAGKAVLEAVAAASVKPGVLIQASAVGYYGTRTGDAQVTESFSPGGDFLSKVCFDWEASTAAVKKYGVRRAVIRTGVVLSNEGGAFPKQVLPFKLFIGGPVGSGKQWYPWIHIEDEVRAIQFLITNDKAEGPFNLCAPNPVTNKEFSKLIGEILGRPSFLPAPAFALKLLFGEMAVVLLEGQRAVPQRLLELGFQFKYETARAALQNLLGKASPADHPAVKSEQPAEARQTEPIGKEQ</sequence>
<proteinExistence type="inferred from homology"/>
<reference evidence="5" key="1">
    <citation type="journal article" date="2020" name="mSystems">
        <title>Genome- and Community-Level Interaction Insights into Carbon Utilization and Element Cycling Functions of Hydrothermarchaeota in Hydrothermal Sediment.</title>
        <authorList>
            <person name="Zhou Z."/>
            <person name="Liu Y."/>
            <person name="Xu W."/>
            <person name="Pan J."/>
            <person name="Luo Z.H."/>
            <person name="Li M."/>
        </authorList>
    </citation>
    <scope>NUCLEOTIDE SEQUENCE [LARGE SCALE GENOMIC DNA]</scope>
    <source>
        <strain evidence="5">SpSt-289</strain>
    </source>
</reference>
<feature type="domain" description="NAD-dependent epimerase/dehydratase" evidence="3">
    <location>
        <begin position="3"/>
        <end position="228"/>
    </location>
</feature>
<feature type="domain" description="DUF1731" evidence="4">
    <location>
        <begin position="255"/>
        <end position="301"/>
    </location>
</feature>
<evidence type="ECO:0000259" key="4">
    <source>
        <dbReference type="Pfam" id="PF08338"/>
    </source>
</evidence>
<feature type="compositionally biased region" description="Basic and acidic residues" evidence="2">
    <location>
        <begin position="311"/>
        <end position="331"/>
    </location>
</feature>